<proteinExistence type="predicted"/>
<keyword evidence="3" id="KW-1185">Reference proteome</keyword>
<reference evidence="2 3" key="1">
    <citation type="submission" date="2021-06" db="EMBL/GenBank/DDBJ databases">
        <authorList>
            <person name="Kallberg Y."/>
            <person name="Tangrot J."/>
            <person name="Rosling A."/>
        </authorList>
    </citation>
    <scope>NUCLEOTIDE SEQUENCE [LARGE SCALE GENOMIC DNA]</scope>
    <source>
        <strain evidence="2 3">120-4 pot B 10/14</strain>
    </source>
</reference>
<dbReference type="Proteomes" id="UP000789901">
    <property type="component" value="Unassembled WGS sequence"/>
</dbReference>
<accession>A0ABN7X863</accession>
<evidence type="ECO:0000313" key="3">
    <source>
        <dbReference type="Proteomes" id="UP000789901"/>
    </source>
</evidence>
<dbReference type="EMBL" id="CAJVQB010101259">
    <property type="protein sequence ID" value="CAG8850471.1"/>
    <property type="molecule type" value="Genomic_DNA"/>
</dbReference>
<evidence type="ECO:0000313" key="2">
    <source>
        <dbReference type="EMBL" id="CAG8850471.1"/>
    </source>
</evidence>
<organism evidence="2 3">
    <name type="scientific">Gigaspora margarita</name>
    <dbReference type="NCBI Taxonomy" id="4874"/>
    <lineage>
        <taxon>Eukaryota</taxon>
        <taxon>Fungi</taxon>
        <taxon>Fungi incertae sedis</taxon>
        <taxon>Mucoromycota</taxon>
        <taxon>Glomeromycotina</taxon>
        <taxon>Glomeromycetes</taxon>
        <taxon>Diversisporales</taxon>
        <taxon>Gigasporaceae</taxon>
        <taxon>Gigaspora</taxon>
    </lineage>
</organism>
<comment type="caution">
    <text evidence="2">The sequence shown here is derived from an EMBL/GenBank/DDBJ whole genome shotgun (WGS) entry which is preliminary data.</text>
</comment>
<feature type="non-terminal residue" evidence="2">
    <location>
        <position position="1"/>
    </location>
</feature>
<evidence type="ECO:0000256" key="1">
    <source>
        <dbReference type="SAM" id="MobiDB-lite"/>
    </source>
</evidence>
<protein>
    <submittedName>
        <fullName evidence="2">846_t:CDS:1</fullName>
    </submittedName>
</protein>
<gene>
    <name evidence="2" type="ORF">GMARGA_LOCUS40225</name>
</gene>
<name>A0ABN7X863_GIGMA</name>
<sequence>KSSGKPKCPKCGLHFRDIKGHLWRIHHIRLENIMIQRPEISNSRRDENHHALVIRNVNSQQENPANHTDSNQETPTLNCRND</sequence>
<feature type="region of interest" description="Disordered" evidence="1">
    <location>
        <begin position="57"/>
        <end position="82"/>
    </location>
</feature>